<dbReference type="Gene3D" id="3.40.50.720">
    <property type="entry name" value="NAD(P)-binding Rossmann-like Domain"/>
    <property type="match status" value="1"/>
</dbReference>
<evidence type="ECO:0000256" key="2">
    <source>
        <dbReference type="ARBA" id="ARBA00023002"/>
    </source>
</evidence>
<dbReference type="InterPro" id="IPR002347">
    <property type="entry name" value="SDR_fam"/>
</dbReference>
<dbReference type="FunFam" id="3.40.50.720:FF:000084">
    <property type="entry name" value="Short-chain dehydrogenase reductase"/>
    <property type="match status" value="1"/>
</dbReference>
<dbReference type="InterPro" id="IPR036291">
    <property type="entry name" value="NAD(P)-bd_dom_sf"/>
</dbReference>
<dbReference type="OrthoDB" id="9796652at2"/>
<dbReference type="RefSeq" id="WP_132805233.1">
    <property type="nucleotide sequence ID" value="NZ_SMAK01000002.1"/>
</dbReference>
<dbReference type="PANTHER" id="PTHR42760:SF115">
    <property type="entry name" value="3-OXOACYL-[ACYL-CARRIER-PROTEIN] REDUCTASE FABG"/>
    <property type="match status" value="1"/>
</dbReference>
<gene>
    <name evidence="3" type="ORF">EDC22_102135</name>
</gene>
<dbReference type="InterPro" id="IPR020904">
    <property type="entry name" value="Sc_DH/Rdtase_CS"/>
</dbReference>
<accession>A0A4R3MKS9</accession>
<evidence type="ECO:0000256" key="1">
    <source>
        <dbReference type="ARBA" id="ARBA00006484"/>
    </source>
</evidence>
<sequence length="254" mass="26506">MDGLFDLTGKTALVIGGSDGIGRELAQGLAGAGAAVLLSGRDPERLRMAADLLPARSTGPTTYACDARDVGQLSRLCAAVWADHGRIDILVNCQGVTAIKPALDISEPEYDAILDTNLKSTFFACTRFGARMIAAGGGTIINIASLAAHTGWDQAAAYSASKWGVVGLTKSLAWEWGELGVRVNAIAPGFFLTDLNRDRMSADRKARAGRRAAMRRMGELRELVGAAIYLASPASGFVTGSVLCVDGGYLASGI</sequence>
<dbReference type="GO" id="GO:0016616">
    <property type="term" value="F:oxidoreductase activity, acting on the CH-OH group of donors, NAD or NADP as acceptor"/>
    <property type="evidence" value="ECO:0007669"/>
    <property type="project" value="TreeGrafter"/>
</dbReference>
<comment type="similarity">
    <text evidence="1">Belongs to the short-chain dehydrogenases/reductases (SDR) family.</text>
</comment>
<keyword evidence="2" id="KW-0560">Oxidoreductase</keyword>
<dbReference type="SUPFAM" id="SSF51735">
    <property type="entry name" value="NAD(P)-binding Rossmann-fold domains"/>
    <property type="match status" value="1"/>
</dbReference>
<dbReference type="Pfam" id="PF13561">
    <property type="entry name" value="adh_short_C2"/>
    <property type="match status" value="1"/>
</dbReference>
<keyword evidence="4" id="KW-1185">Reference proteome</keyword>
<evidence type="ECO:0000313" key="3">
    <source>
        <dbReference type="EMBL" id="TCT12450.1"/>
    </source>
</evidence>
<proteinExistence type="inferred from homology"/>
<dbReference type="PRINTS" id="PR00080">
    <property type="entry name" value="SDRFAMILY"/>
</dbReference>
<dbReference type="AlphaFoldDB" id="A0A4R3MKS9"/>
<name>A0A4R3MKS9_9HYPH</name>
<evidence type="ECO:0000313" key="4">
    <source>
        <dbReference type="Proteomes" id="UP000295678"/>
    </source>
</evidence>
<comment type="caution">
    <text evidence="3">The sequence shown here is derived from an EMBL/GenBank/DDBJ whole genome shotgun (WGS) entry which is preliminary data.</text>
</comment>
<organism evidence="3 4">
    <name type="scientific">Tepidamorphus gemmatus</name>
    <dbReference type="NCBI Taxonomy" id="747076"/>
    <lineage>
        <taxon>Bacteria</taxon>
        <taxon>Pseudomonadati</taxon>
        <taxon>Pseudomonadota</taxon>
        <taxon>Alphaproteobacteria</taxon>
        <taxon>Hyphomicrobiales</taxon>
        <taxon>Tepidamorphaceae</taxon>
        <taxon>Tepidamorphus</taxon>
    </lineage>
</organism>
<dbReference type="Proteomes" id="UP000295678">
    <property type="component" value="Unassembled WGS sequence"/>
</dbReference>
<dbReference type="EMBL" id="SMAK01000002">
    <property type="protein sequence ID" value="TCT12450.1"/>
    <property type="molecule type" value="Genomic_DNA"/>
</dbReference>
<dbReference type="PROSITE" id="PS00061">
    <property type="entry name" value="ADH_SHORT"/>
    <property type="match status" value="1"/>
</dbReference>
<dbReference type="PRINTS" id="PR00081">
    <property type="entry name" value="GDHRDH"/>
</dbReference>
<dbReference type="PANTHER" id="PTHR42760">
    <property type="entry name" value="SHORT-CHAIN DEHYDROGENASES/REDUCTASES FAMILY MEMBER"/>
    <property type="match status" value="1"/>
</dbReference>
<reference evidence="3 4" key="1">
    <citation type="submission" date="2019-03" db="EMBL/GenBank/DDBJ databases">
        <title>Genomic Encyclopedia of Type Strains, Phase IV (KMG-IV): sequencing the most valuable type-strain genomes for metagenomic binning, comparative biology and taxonomic classification.</title>
        <authorList>
            <person name="Goeker M."/>
        </authorList>
    </citation>
    <scope>NUCLEOTIDE SEQUENCE [LARGE SCALE GENOMIC DNA]</scope>
    <source>
        <strain evidence="3 4">DSM 19345</strain>
    </source>
</reference>
<protein>
    <submittedName>
        <fullName evidence="3">NAD(P)-dependent dehydrogenase (Short-subunit alcohol dehydrogenase family)</fullName>
    </submittedName>
</protein>